<dbReference type="AlphaFoldDB" id="A0AAD0TP69"/>
<dbReference type="EMBL" id="CP032744">
    <property type="protein sequence ID" value="AYJ38961.1"/>
    <property type="molecule type" value="Genomic_DNA"/>
</dbReference>
<evidence type="ECO:0000313" key="3">
    <source>
        <dbReference type="Proteomes" id="UP000277896"/>
    </source>
</evidence>
<dbReference type="RefSeq" id="WP_056988233.1">
    <property type="nucleotide sequence ID" value="NZ_BJZG01000032.1"/>
</dbReference>
<organism evidence="1 3">
    <name type="scientific">Lactiplantibacillus paraplantarum</name>
    <dbReference type="NCBI Taxonomy" id="60520"/>
    <lineage>
        <taxon>Bacteria</taxon>
        <taxon>Bacillati</taxon>
        <taxon>Bacillota</taxon>
        <taxon>Bacilli</taxon>
        <taxon>Lactobacillales</taxon>
        <taxon>Lactobacillaceae</taxon>
        <taxon>Lactiplantibacillus</taxon>
    </lineage>
</organism>
<name>A0AAD0TP69_9LACO</name>
<dbReference type="Proteomes" id="UP000277896">
    <property type="component" value="Chromosome"/>
</dbReference>
<evidence type="ECO:0008006" key="4">
    <source>
        <dbReference type="Google" id="ProtNLM"/>
    </source>
</evidence>
<sequence>MIYDTLQEALTDMETLGTWDPDRLIRHFGIAYHYTSDLPDNINGYSLPLTRTFFINENTKSPIFVKCHELQHCLLDPTVEPLIDTSMVSNSKIESRANRGAFYIMIKNYLNTTDIEPGDFNILRFAESYQLETKHLLFIRNVAEQELGIKISQGVFSL</sequence>
<dbReference type="EMBL" id="CP032744">
    <property type="protein sequence ID" value="AYJ38907.1"/>
    <property type="molecule type" value="Genomic_DNA"/>
</dbReference>
<proteinExistence type="predicted"/>
<reference evidence="1 3" key="1">
    <citation type="submission" date="2018-10" db="EMBL/GenBank/DDBJ databases">
        <title>Genome seuquencing of Lactobacillus species.</title>
        <authorList>
            <person name="Baek C."/>
            <person name="Yi H."/>
        </authorList>
    </citation>
    <scope>NUCLEOTIDE SEQUENCE [LARGE SCALE GENOMIC DNA]</scope>
    <source>
        <strain evidence="1 3">DSM 10667</strain>
    </source>
</reference>
<protein>
    <recommendedName>
        <fullName evidence="4">IrrE N-terminal-like domain-containing protein</fullName>
    </recommendedName>
</protein>
<accession>A0AAD0TP69</accession>
<evidence type="ECO:0000313" key="2">
    <source>
        <dbReference type="EMBL" id="AYJ38961.1"/>
    </source>
</evidence>
<evidence type="ECO:0000313" key="1">
    <source>
        <dbReference type="EMBL" id="AYJ38907.1"/>
    </source>
</evidence>
<gene>
    <name evidence="1" type="ORF">LP667_08800</name>
    <name evidence="2" type="ORF">LP667_09095</name>
</gene>